<evidence type="ECO:0000313" key="1">
    <source>
        <dbReference type="EMBL" id="TLM92412.1"/>
    </source>
</evidence>
<dbReference type="AlphaFoldDB" id="A0A5R8WQW9"/>
<dbReference type="RefSeq" id="WP_138078261.1">
    <property type="nucleotide sequence ID" value="NZ_VAJM01000005.1"/>
</dbReference>
<reference evidence="1 2" key="1">
    <citation type="submission" date="2019-05" db="EMBL/GenBank/DDBJ databases">
        <title>Hymenobacter edaphi sp. nov., isolated from abandoned arsenic-contaminated farmland soil.</title>
        <authorList>
            <person name="Nie L."/>
        </authorList>
    </citation>
    <scope>NUCLEOTIDE SEQUENCE [LARGE SCALE GENOMIC DNA]</scope>
    <source>
        <strain evidence="1 2">1-3-3-8</strain>
    </source>
</reference>
<accession>A0A5R8WQW9</accession>
<dbReference type="EMBL" id="VAJM01000005">
    <property type="protein sequence ID" value="TLM92412.1"/>
    <property type="molecule type" value="Genomic_DNA"/>
</dbReference>
<evidence type="ECO:0000313" key="2">
    <source>
        <dbReference type="Proteomes" id="UP000305517"/>
    </source>
</evidence>
<protein>
    <submittedName>
        <fullName evidence="1">Uncharacterized protein</fullName>
    </submittedName>
</protein>
<dbReference type="Proteomes" id="UP000305517">
    <property type="component" value="Unassembled WGS sequence"/>
</dbReference>
<keyword evidence="2" id="KW-1185">Reference proteome</keyword>
<comment type="caution">
    <text evidence="1">The sequence shown here is derived from an EMBL/GenBank/DDBJ whole genome shotgun (WGS) entry which is preliminary data.</text>
</comment>
<proteinExistence type="predicted"/>
<gene>
    <name evidence="1" type="ORF">FDY95_13355</name>
</gene>
<dbReference type="OrthoDB" id="673535at2"/>
<sequence length="128" mass="14702">MWSDRYSYYEIRASATYSATADTKQIRNVLDALPELQRTGTVSYVNAIGFPWLELSLVTGKDGNFHVFTDTWTEQFNMIPIVCAKSDQGHVPASQLSFLVKLAQLLNWELIWEEDEDGNEDVILWRPN</sequence>
<name>A0A5R8WQW9_9BACT</name>
<organism evidence="1 2">
    <name type="scientific">Hymenobacter jeollabukensis</name>
    <dbReference type="NCBI Taxonomy" id="2025313"/>
    <lineage>
        <taxon>Bacteria</taxon>
        <taxon>Pseudomonadati</taxon>
        <taxon>Bacteroidota</taxon>
        <taxon>Cytophagia</taxon>
        <taxon>Cytophagales</taxon>
        <taxon>Hymenobacteraceae</taxon>
        <taxon>Hymenobacter</taxon>
    </lineage>
</organism>